<protein>
    <submittedName>
        <fullName evidence="5">Tetratricopeptide repeat protein</fullName>
    </submittedName>
</protein>
<dbReference type="InterPro" id="IPR052480">
    <property type="entry name" value="RAPsyn"/>
</dbReference>
<dbReference type="AlphaFoldDB" id="A0A316FXQ4"/>
<dbReference type="OrthoDB" id="9766710at2"/>
<keyword evidence="6" id="KW-1185">Reference proteome</keyword>
<comment type="caution">
    <text evidence="5">The sequence shown here is derived from an EMBL/GenBank/DDBJ whole genome shotgun (WGS) entry which is preliminary data.</text>
</comment>
<dbReference type="PANTHER" id="PTHR46574">
    <property type="entry name" value="43 KDA RECEPTOR-ASSOCIATED PROTEIN OF THE SYNAPSE"/>
    <property type="match status" value="1"/>
</dbReference>
<dbReference type="Gene3D" id="1.25.40.10">
    <property type="entry name" value="Tetratricopeptide repeat domain"/>
    <property type="match status" value="2"/>
</dbReference>
<feature type="repeat" description="TPR" evidence="1">
    <location>
        <begin position="68"/>
        <end position="101"/>
    </location>
</feature>
<keyword evidence="3" id="KW-0472">Membrane</keyword>
<proteinExistence type="predicted"/>
<feature type="coiled-coil region" evidence="2">
    <location>
        <begin position="193"/>
        <end position="223"/>
    </location>
</feature>
<keyword evidence="3" id="KW-1133">Transmembrane helix</keyword>
<evidence type="ECO:0000313" key="6">
    <source>
        <dbReference type="Proteomes" id="UP000245790"/>
    </source>
</evidence>
<dbReference type="SMART" id="SM00028">
    <property type="entry name" value="TPR"/>
    <property type="match status" value="5"/>
</dbReference>
<feature type="chain" id="PRO_5016325313" evidence="4">
    <location>
        <begin position="26"/>
        <end position="368"/>
    </location>
</feature>
<evidence type="ECO:0000256" key="1">
    <source>
        <dbReference type="PROSITE-ProRule" id="PRU00339"/>
    </source>
</evidence>
<dbReference type="RefSeq" id="WP_109762573.1">
    <property type="nucleotide sequence ID" value="NZ_QGGU01000003.1"/>
</dbReference>
<gene>
    <name evidence="5" type="ORF">C8D97_103196</name>
</gene>
<keyword evidence="3" id="KW-0812">Transmembrane</keyword>
<organism evidence="5 6">
    <name type="scientific">Pleionea mediterranea</name>
    <dbReference type="NCBI Taxonomy" id="523701"/>
    <lineage>
        <taxon>Bacteria</taxon>
        <taxon>Pseudomonadati</taxon>
        <taxon>Pseudomonadota</taxon>
        <taxon>Gammaproteobacteria</taxon>
        <taxon>Oceanospirillales</taxon>
        <taxon>Pleioneaceae</taxon>
        <taxon>Pleionea</taxon>
    </lineage>
</organism>
<dbReference type="GO" id="GO:0005886">
    <property type="term" value="C:plasma membrane"/>
    <property type="evidence" value="ECO:0007669"/>
    <property type="project" value="TreeGrafter"/>
</dbReference>
<keyword evidence="2" id="KW-0175">Coiled coil</keyword>
<feature type="transmembrane region" description="Helical" evidence="3">
    <location>
        <begin position="348"/>
        <end position="365"/>
    </location>
</feature>
<sequence>MQLCSSKSLVIAYALLLLTINTVHSNENSAMLDQAHQLLTKGKMEQAYSIANSIRLKSVYENDHRSLARALYLMGSAYQSLSDHKKSIHYLNQSLSVYQQTNDLDGQAMVLDNIASLFLDMNDFQSMLEYSNQAIDLADKVSEKTRSKIYANHAYKLFKVNDVETSTEFFNKAHKILVATNNEYYLIYFHLMKADVHRELLEIEKSINHLEQAKTIANNLNKNELASIAELGVAKTLMANEEYQDAIEILLSLENTLKLSHTKGNLNELYQFLYTCYKHQKKYDKALTYYEKATQLSNSIKAENNNQFSKLLMTEYRFNESKESLNQLKHTMEKELAEVHLKNKQLSIYLYIALAALTLTLFALWRRR</sequence>
<keyword evidence="1" id="KW-0802">TPR repeat</keyword>
<evidence type="ECO:0000256" key="4">
    <source>
        <dbReference type="SAM" id="SignalP"/>
    </source>
</evidence>
<reference evidence="5 6" key="1">
    <citation type="submission" date="2018-05" db="EMBL/GenBank/DDBJ databases">
        <title>Genomic Encyclopedia of Type Strains, Phase IV (KMG-IV): sequencing the most valuable type-strain genomes for metagenomic binning, comparative biology and taxonomic classification.</title>
        <authorList>
            <person name="Goeker M."/>
        </authorList>
    </citation>
    <scope>NUCLEOTIDE SEQUENCE [LARGE SCALE GENOMIC DNA]</scope>
    <source>
        <strain evidence="5 6">DSM 25350</strain>
    </source>
</reference>
<feature type="signal peptide" evidence="4">
    <location>
        <begin position="1"/>
        <end position="25"/>
    </location>
</feature>
<accession>A0A316FXQ4</accession>
<dbReference type="Proteomes" id="UP000245790">
    <property type="component" value="Unassembled WGS sequence"/>
</dbReference>
<dbReference type="EMBL" id="QGGU01000003">
    <property type="protein sequence ID" value="PWK53369.1"/>
    <property type="molecule type" value="Genomic_DNA"/>
</dbReference>
<dbReference type="PANTHER" id="PTHR46574:SF1">
    <property type="entry name" value="43 KDA RECEPTOR-ASSOCIATED PROTEIN OF THE SYNAPSE"/>
    <property type="match status" value="1"/>
</dbReference>
<feature type="repeat" description="TPR" evidence="1">
    <location>
        <begin position="267"/>
        <end position="300"/>
    </location>
</feature>
<name>A0A316FXQ4_9GAMM</name>
<dbReference type="Pfam" id="PF13181">
    <property type="entry name" value="TPR_8"/>
    <property type="match status" value="1"/>
</dbReference>
<dbReference type="SUPFAM" id="SSF48452">
    <property type="entry name" value="TPR-like"/>
    <property type="match status" value="2"/>
</dbReference>
<dbReference type="Pfam" id="PF13424">
    <property type="entry name" value="TPR_12"/>
    <property type="match status" value="1"/>
</dbReference>
<evidence type="ECO:0000313" key="5">
    <source>
        <dbReference type="EMBL" id="PWK53369.1"/>
    </source>
</evidence>
<dbReference type="GO" id="GO:0033130">
    <property type="term" value="F:acetylcholine receptor binding"/>
    <property type="evidence" value="ECO:0007669"/>
    <property type="project" value="TreeGrafter"/>
</dbReference>
<keyword evidence="4" id="KW-0732">Signal</keyword>
<evidence type="ECO:0000256" key="3">
    <source>
        <dbReference type="SAM" id="Phobius"/>
    </source>
</evidence>
<dbReference type="PROSITE" id="PS50005">
    <property type="entry name" value="TPR"/>
    <property type="match status" value="2"/>
</dbReference>
<dbReference type="InterPro" id="IPR019734">
    <property type="entry name" value="TPR_rpt"/>
</dbReference>
<evidence type="ECO:0000256" key="2">
    <source>
        <dbReference type="SAM" id="Coils"/>
    </source>
</evidence>
<dbReference type="InterPro" id="IPR011990">
    <property type="entry name" value="TPR-like_helical_dom_sf"/>
</dbReference>